<dbReference type="Proteomes" id="UP001433638">
    <property type="component" value="Unassembled WGS sequence"/>
</dbReference>
<protein>
    <recommendedName>
        <fullName evidence="3">Pyridoxamine 5'-phosphate oxidase putative domain-containing protein</fullName>
    </recommendedName>
</protein>
<dbReference type="EMBL" id="JBEFLD010000007">
    <property type="protein sequence ID" value="MEQ6291798.1"/>
    <property type="molecule type" value="Genomic_DNA"/>
</dbReference>
<evidence type="ECO:0000313" key="1">
    <source>
        <dbReference type="EMBL" id="MEQ6291798.1"/>
    </source>
</evidence>
<evidence type="ECO:0008006" key="3">
    <source>
        <dbReference type="Google" id="ProtNLM"/>
    </source>
</evidence>
<name>A0ABV1M6I9_9NEIS</name>
<keyword evidence="2" id="KW-1185">Reference proteome</keyword>
<proteinExistence type="predicted"/>
<gene>
    <name evidence="1" type="ORF">ABNW52_14360</name>
</gene>
<accession>A0ABV1M6I9</accession>
<sequence>MQAPAIISDATLAFIEREVAIDVASCGLDLLPSTARGYGCQVAADRSRITLFLKRSEAGQLLHDVLVHDRIAAVFCLPATESALQIKGRAVSLSLADVAGLAVVAQHARQFVAGVLPLGHERTFAEAYMQIAPADTVALSFSPEVVFEQTPGPGAGRPLQDQVTA</sequence>
<reference evidence="1" key="1">
    <citation type="submission" date="2024-06" db="EMBL/GenBank/DDBJ databases">
        <title>Genome sequence of Vogesella sp. MAHUQ-64.</title>
        <authorList>
            <person name="Huq M.A."/>
        </authorList>
    </citation>
    <scope>NUCLEOTIDE SEQUENCE</scope>
    <source>
        <strain evidence="1">MAHUQ-64</strain>
    </source>
</reference>
<dbReference type="RefSeq" id="WP_349589147.1">
    <property type="nucleotide sequence ID" value="NZ_JBEFLD010000007.1"/>
</dbReference>
<comment type="caution">
    <text evidence="1">The sequence shown here is derived from an EMBL/GenBank/DDBJ whole genome shotgun (WGS) entry which is preliminary data.</text>
</comment>
<organism evidence="1 2">
    <name type="scientific">Vogesella oryzagri</name>
    <dbReference type="NCBI Taxonomy" id="3160864"/>
    <lineage>
        <taxon>Bacteria</taxon>
        <taxon>Pseudomonadati</taxon>
        <taxon>Pseudomonadota</taxon>
        <taxon>Betaproteobacteria</taxon>
        <taxon>Neisseriales</taxon>
        <taxon>Chromobacteriaceae</taxon>
        <taxon>Vogesella</taxon>
    </lineage>
</organism>
<evidence type="ECO:0000313" key="2">
    <source>
        <dbReference type="Proteomes" id="UP001433638"/>
    </source>
</evidence>